<dbReference type="PANTHER" id="PTHR11941:SF54">
    <property type="entry name" value="ENOYL-COA HYDRATASE, MITOCHONDRIAL"/>
    <property type="match status" value="1"/>
</dbReference>
<evidence type="ECO:0000313" key="5">
    <source>
        <dbReference type="Proteomes" id="UP001589836"/>
    </source>
</evidence>
<dbReference type="CDD" id="cd06558">
    <property type="entry name" value="crotonase-like"/>
    <property type="match status" value="1"/>
</dbReference>
<comment type="caution">
    <text evidence="4">The sequence shown here is derived from an EMBL/GenBank/DDBJ whole genome shotgun (WGS) entry which is preliminary data.</text>
</comment>
<evidence type="ECO:0000256" key="3">
    <source>
        <dbReference type="RuleBase" id="RU003707"/>
    </source>
</evidence>
<dbReference type="PANTHER" id="PTHR11941">
    <property type="entry name" value="ENOYL-COA HYDRATASE-RELATED"/>
    <property type="match status" value="1"/>
</dbReference>
<dbReference type="PROSITE" id="PS00166">
    <property type="entry name" value="ENOYL_COA_HYDRATASE"/>
    <property type="match status" value="1"/>
</dbReference>
<evidence type="ECO:0000313" key="4">
    <source>
        <dbReference type="EMBL" id="MFC0522709.1"/>
    </source>
</evidence>
<dbReference type="InterPro" id="IPR014748">
    <property type="entry name" value="Enoyl-CoA_hydra_C"/>
</dbReference>
<evidence type="ECO:0000256" key="2">
    <source>
        <dbReference type="ARBA" id="ARBA00023239"/>
    </source>
</evidence>
<dbReference type="InterPro" id="IPR001753">
    <property type="entry name" value="Enoyl-CoA_hydra/iso"/>
</dbReference>
<keyword evidence="5" id="KW-1185">Reference proteome</keyword>
<name>A0ABV6LK28_9BACI</name>
<proteinExistence type="inferred from homology"/>
<reference evidence="4 5" key="1">
    <citation type="submission" date="2024-09" db="EMBL/GenBank/DDBJ databases">
        <authorList>
            <person name="Sun Q."/>
            <person name="Mori K."/>
        </authorList>
    </citation>
    <scope>NUCLEOTIDE SEQUENCE [LARGE SCALE GENOMIC DNA]</scope>
    <source>
        <strain evidence="4 5">NCAIM B.02529</strain>
    </source>
</reference>
<keyword evidence="2" id="KW-0456">Lyase</keyword>
<dbReference type="EMBL" id="JBHLTP010000003">
    <property type="protein sequence ID" value="MFC0522709.1"/>
    <property type="molecule type" value="Genomic_DNA"/>
</dbReference>
<protein>
    <submittedName>
        <fullName evidence="4">Enoyl-CoA hydratase/isomerase family protein</fullName>
    </submittedName>
</protein>
<dbReference type="Pfam" id="PF00378">
    <property type="entry name" value="ECH_1"/>
    <property type="match status" value="1"/>
</dbReference>
<dbReference type="Gene3D" id="1.10.12.10">
    <property type="entry name" value="Lyase 2-enoyl-coa Hydratase, Chain A, domain 2"/>
    <property type="match status" value="1"/>
</dbReference>
<organism evidence="4 5">
    <name type="scientific">Pontibacillus salicampi</name>
    <dbReference type="NCBI Taxonomy" id="1449801"/>
    <lineage>
        <taxon>Bacteria</taxon>
        <taxon>Bacillati</taxon>
        <taxon>Bacillota</taxon>
        <taxon>Bacilli</taxon>
        <taxon>Bacillales</taxon>
        <taxon>Bacillaceae</taxon>
        <taxon>Pontibacillus</taxon>
    </lineage>
</organism>
<gene>
    <name evidence="4" type="ORF">ACFFGV_03785</name>
</gene>
<evidence type="ECO:0000256" key="1">
    <source>
        <dbReference type="ARBA" id="ARBA00005254"/>
    </source>
</evidence>
<dbReference type="InterPro" id="IPR018376">
    <property type="entry name" value="Enoyl-CoA_hyd/isom_CS"/>
</dbReference>
<dbReference type="RefSeq" id="WP_377345237.1">
    <property type="nucleotide sequence ID" value="NZ_JBHLTP010000003.1"/>
</dbReference>
<dbReference type="Proteomes" id="UP001589836">
    <property type="component" value="Unassembled WGS sequence"/>
</dbReference>
<dbReference type="InterPro" id="IPR029045">
    <property type="entry name" value="ClpP/crotonase-like_dom_sf"/>
</dbReference>
<dbReference type="Gene3D" id="3.90.226.10">
    <property type="entry name" value="2-enoyl-CoA Hydratase, Chain A, domain 1"/>
    <property type="match status" value="1"/>
</dbReference>
<dbReference type="SUPFAM" id="SSF52096">
    <property type="entry name" value="ClpP/crotonase"/>
    <property type="match status" value="1"/>
</dbReference>
<accession>A0ABV6LK28</accession>
<sequence>MNKYSYIETTVVDGIAIVELNRPEVLNAINHNMVLELVDAFRACDENDHVQAIVLTGKGRAFAAGADIGEMAEASPMDLELLDQFADWDQLMKTRKPVIGAINGLALGGGFELALICDMLFTTDKAQFGFPEVNLGVMPGAGGTQQLTKIIGKRKALEYIWTGDKISAEQALEWGIVNRVIAPELLMEETLKFARTVAKKPPLGVRLIKESVQKAEDYPLEEGMKLERKNFYLLFSSEDQKEGMHAFIEKRNPQFKGK</sequence>
<comment type="similarity">
    <text evidence="1 3">Belongs to the enoyl-CoA hydratase/isomerase family.</text>
</comment>